<protein>
    <recommendedName>
        <fullName evidence="17">Leucine-rich repeat-containing N-terminal plant-type domain-containing protein</fullName>
    </recommendedName>
</protein>
<dbReference type="PANTHER" id="PTHR48063:SF16">
    <property type="entry name" value="LRR RECEPTOR-LIKE SERINE_THREONINE-PROTEIN KINASE GSO1"/>
    <property type="match status" value="1"/>
</dbReference>
<dbReference type="InterPro" id="IPR055414">
    <property type="entry name" value="LRR_R13L4/SHOC2-like"/>
</dbReference>
<dbReference type="FunFam" id="3.80.10.10:FF:000111">
    <property type="entry name" value="LRR receptor-like serine/threonine-protein kinase ERECTA"/>
    <property type="match status" value="1"/>
</dbReference>
<feature type="chain" id="PRO_5043664147" description="Leucine-rich repeat-containing N-terminal plant-type domain-containing protein" evidence="12">
    <location>
        <begin position="21"/>
        <end position="922"/>
    </location>
</feature>
<dbReference type="FunFam" id="3.80.10.10:FF:000129">
    <property type="entry name" value="Leucine-rich repeat receptor-like kinase"/>
    <property type="match status" value="1"/>
</dbReference>
<feature type="signal peptide" evidence="12">
    <location>
        <begin position="1"/>
        <end position="20"/>
    </location>
</feature>
<keyword evidence="4" id="KW-0433">Leucine-rich repeat</keyword>
<evidence type="ECO:0000256" key="1">
    <source>
        <dbReference type="ARBA" id="ARBA00004251"/>
    </source>
</evidence>
<dbReference type="Pfam" id="PF13855">
    <property type="entry name" value="LRR_8"/>
    <property type="match status" value="3"/>
</dbReference>
<dbReference type="InterPro" id="IPR001611">
    <property type="entry name" value="Leu-rich_rpt"/>
</dbReference>
<accession>A0AAV7E0B2</accession>
<comment type="similarity">
    <text evidence="2">Belongs to the RLP family.</text>
</comment>
<dbReference type="InterPro" id="IPR046956">
    <property type="entry name" value="RLP23-like"/>
</dbReference>
<reference evidence="15 16" key="1">
    <citation type="submission" date="2021-07" db="EMBL/GenBank/DDBJ databases">
        <title>The Aristolochia fimbriata genome: insights into angiosperm evolution, floral development and chemical biosynthesis.</title>
        <authorList>
            <person name="Jiao Y."/>
        </authorList>
    </citation>
    <scope>NUCLEOTIDE SEQUENCE [LARGE SCALE GENOMIC DNA]</scope>
    <source>
        <strain evidence="15">IBCAS-2021</strain>
        <tissue evidence="15">Leaf</tissue>
    </source>
</reference>
<evidence type="ECO:0000256" key="8">
    <source>
        <dbReference type="ARBA" id="ARBA00022989"/>
    </source>
</evidence>
<evidence type="ECO:0000259" key="13">
    <source>
        <dbReference type="Pfam" id="PF08263"/>
    </source>
</evidence>
<dbReference type="SMART" id="SM00369">
    <property type="entry name" value="LRR_TYP"/>
    <property type="match status" value="10"/>
</dbReference>
<keyword evidence="8 11" id="KW-1133">Transmembrane helix</keyword>
<dbReference type="Pfam" id="PF00560">
    <property type="entry name" value="LRR_1"/>
    <property type="match status" value="2"/>
</dbReference>
<evidence type="ECO:0000256" key="3">
    <source>
        <dbReference type="ARBA" id="ARBA00022475"/>
    </source>
</evidence>
<dbReference type="PANTHER" id="PTHR48063">
    <property type="entry name" value="LRR RECEPTOR-LIKE KINASE"/>
    <property type="match status" value="1"/>
</dbReference>
<evidence type="ECO:0008006" key="17">
    <source>
        <dbReference type="Google" id="ProtNLM"/>
    </source>
</evidence>
<dbReference type="GO" id="GO:0005886">
    <property type="term" value="C:plasma membrane"/>
    <property type="evidence" value="ECO:0007669"/>
    <property type="project" value="UniProtKB-SubCell"/>
</dbReference>
<sequence length="922" mass="103327">MGFLFLFVLCRVVLPSKVSCLDSERAALIKFRSKLMDPHNFLSSWGQNPDCCNWSRVTCHQETGYVIRLDLHYGNLSGSIDPALVELKHLKYLDLSVNAFYGVKIPEFLGSLKKLKHLNISYAGFGGRIPPHIGNLSRLEFLDVSSYPNSLDWLVNLPLLKHLEMNFINLSMIGSRWFPVMNSISSLHVLSLRGSFLYSVPPTLSFANLTKLCSVNFSNNQFLSEIPNWFANTTSLVSLDLDDNKFYGDMSSNFGALPHLEELRLGYNYGLTAQLSKLFENPWRNIRLMYLSEIRLYGQIPESIGNLSSLQHLALGFTMGTDQFIKGIPKQVGNLKNLKSLYLAGFEDQTGSMHEWLCPLTNMEVLSFQNCQFPESIPTCLGQFSFLKELILRDSELKGVVLQDHFQNLSSLLYLSMNSVEFHLPLDWVPPFQALCLYLPSCRLGSEFPLWLQTQKNLYGLDLSNTSLHTIPSWFWNITSHLLYLVLGRNNISGSLPFNTISTLPYMYIIDLSHNNLHGPIPNFTNSYLLLLDLSNNQFSGVIPSTFGKLKWLGVLDLSYNNLTGGIPNSLAECDSLVVLDLRVNNLFGSIPWSSVQFSMLHALHLGNNKLSGDFPSFLKECAGLQTLDLGENKLTGNLPTWISIHLPSLRVLQLRSNKFTGTIPQISNLHHLKVLDLSNNLLTGSIPESLKDLVAMRAINTTPGNSLDNEYGLYHDGIQLSMNGLVYNYDIILYLVVSLDLSGNNLSGKIPETIGDLQGLINLNLSRNQLSGEIPNSIGELHQLLNLDLSKNHLSGSIPAAVTGLTFLNHLNLSYNNLSGKIPTGEQVQSLDDPSIYAGNDNLCGYPLEKDCERDAAQLPGQENKRIEEDDDESDIEWLYAGIAPGFVVGFLGVFGILLFKSSWRLRYFRLIDGVQERIHW</sequence>
<keyword evidence="6 12" id="KW-0732">Signal</keyword>
<evidence type="ECO:0000256" key="10">
    <source>
        <dbReference type="ARBA" id="ARBA00023180"/>
    </source>
</evidence>
<evidence type="ECO:0000256" key="6">
    <source>
        <dbReference type="ARBA" id="ARBA00022729"/>
    </source>
</evidence>
<evidence type="ECO:0000313" key="16">
    <source>
        <dbReference type="Proteomes" id="UP000825729"/>
    </source>
</evidence>
<feature type="domain" description="Disease resistance R13L4/SHOC-2-like LRR" evidence="14">
    <location>
        <begin position="287"/>
        <end position="463"/>
    </location>
</feature>
<dbReference type="Pfam" id="PF08263">
    <property type="entry name" value="LRRNT_2"/>
    <property type="match status" value="1"/>
</dbReference>
<evidence type="ECO:0000256" key="7">
    <source>
        <dbReference type="ARBA" id="ARBA00022737"/>
    </source>
</evidence>
<dbReference type="SUPFAM" id="SSF52047">
    <property type="entry name" value="RNI-like"/>
    <property type="match status" value="1"/>
</dbReference>
<comment type="caution">
    <text evidence="15">The sequence shown here is derived from an EMBL/GenBank/DDBJ whole genome shotgun (WGS) entry which is preliminary data.</text>
</comment>
<evidence type="ECO:0000256" key="12">
    <source>
        <dbReference type="SAM" id="SignalP"/>
    </source>
</evidence>
<feature type="domain" description="Disease resistance R13L4/SHOC-2-like LRR" evidence="14">
    <location>
        <begin position="84"/>
        <end position="266"/>
    </location>
</feature>
<evidence type="ECO:0000256" key="9">
    <source>
        <dbReference type="ARBA" id="ARBA00023136"/>
    </source>
</evidence>
<dbReference type="EMBL" id="JAINDJ010000007">
    <property type="protein sequence ID" value="KAG9441256.1"/>
    <property type="molecule type" value="Genomic_DNA"/>
</dbReference>
<dbReference type="PROSITE" id="PS51450">
    <property type="entry name" value="LRR"/>
    <property type="match status" value="1"/>
</dbReference>
<evidence type="ECO:0000259" key="14">
    <source>
        <dbReference type="Pfam" id="PF23598"/>
    </source>
</evidence>
<evidence type="ECO:0000256" key="2">
    <source>
        <dbReference type="ARBA" id="ARBA00009592"/>
    </source>
</evidence>
<proteinExistence type="inferred from homology"/>
<dbReference type="InterPro" id="IPR003591">
    <property type="entry name" value="Leu-rich_rpt_typical-subtyp"/>
</dbReference>
<name>A0AAV7E0B2_ARIFI</name>
<dbReference type="Gene3D" id="3.80.10.10">
    <property type="entry name" value="Ribonuclease Inhibitor"/>
    <property type="match status" value="4"/>
</dbReference>
<dbReference type="InterPro" id="IPR013210">
    <property type="entry name" value="LRR_N_plant-typ"/>
</dbReference>
<dbReference type="Proteomes" id="UP000825729">
    <property type="component" value="Unassembled WGS sequence"/>
</dbReference>
<evidence type="ECO:0000313" key="15">
    <source>
        <dbReference type="EMBL" id="KAG9441256.1"/>
    </source>
</evidence>
<dbReference type="SUPFAM" id="SSF52058">
    <property type="entry name" value="L domain-like"/>
    <property type="match status" value="2"/>
</dbReference>
<dbReference type="FunFam" id="3.80.10.10:FF:000095">
    <property type="entry name" value="LRR receptor-like serine/threonine-protein kinase GSO1"/>
    <property type="match status" value="1"/>
</dbReference>
<keyword evidence="9 11" id="KW-0472">Membrane</keyword>
<keyword evidence="5 11" id="KW-0812">Transmembrane</keyword>
<evidence type="ECO:0000256" key="11">
    <source>
        <dbReference type="SAM" id="Phobius"/>
    </source>
</evidence>
<dbReference type="AlphaFoldDB" id="A0AAV7E0B2"/>
<dbReference type="InterPro" id="IPR032675">
    <property type="entry name" value="LRR_dom_sf"/>
</dbReference>
<keyword evidence="10" id="KW-0325">Glycoprotein</keyword>
<comment type="subcellular location">
    <subcellularLocation>
        <location evidence="1">Cell membrane</location>
        <topology evidence="1">Single-pass type I membrane protein</topology>
    </subcellularLocation>
</comment>
<keyword evidence="7" id="KW-0677">Repeat</keyword>
<dbReference type="Pfam" id="PF23598">
    <property type="entry name" value="LRR_14"/>
    <property type="match status" value="2"/>
</dbReference>
<evidence type="ECO:0000256" key="5">
    <source>
        <dbReference type="ARBA" id="ARBA00022692"/>
    </source>
</evidence>
<keyword evidence="16" id="KW-1185">Reference proteome</keyword>
<keyword evidence="3" id="KW-1003">Cell membrane</keyword>
<feature type="transmembrane region" description="Helical" evidence="11">
    <location>
        <begin position="879"/>
        <end position="901"/>
    </location>
</feature>
<evidence type="ECO:0000256" key="4">
    <source>
        <dbReference type="ARBA" id="ARBA00022614"/>
    </source>
</evidence>
<dbReference type="PRINTS" id="PR00019">
    <property type="entry name" value="LEURICHRPT"/>
</dbReference>
<organism evidence="15 16">
    <name type="scientific">Aristolochia fimbriata</name>
    <name type="common">White veined hardy Dutchman's pipe vine</name>
    <dbReference type="NCBI Taxonomy" id="158543"/>
    <lineage>
        <taxon>Eukaryota</taxon>
        <taxon>Viridiplantae</taxon>
        <taxon>Streptophyta</taxon>
        <taxon>Embryophyta</taxon>
        <taxon>Tracheophyta</taxon>
        <taxon>Spermatophyta</taxon>
        <taxon>Magnoliopsida</taxon>
        <taxon>Magnoliidae</taxon>
        <taxon>Piperales</taxon>
        <taxon>Aristolochiaceae</taxon>
        <taxon>Aristolochia</taxon>
    </lineage>
</organism>
<feature type="domain" description="Leucine-rich repeat-containing N-terminal plant-type" evidence="13">
    <location>
        <begin position="22"/>
        <end position="59"/>
    </location>
</feature>
<gene>
    <name evidence="15" type="ORF">H6P81_017110</name>
</gene>